<dbReference type="EMBL" id="CP064782">
    <property type="protein sequence ID" value="QWT48213.1"/>
    <property type="molecule type" value="Genomic_DNA"/>
</dbReference>
<reference evidence="2" key="1">
    <citation type="submission" date="2020-11" db="EMBL/GenBank/DDBJ databases">
        <title>Azospira inquinata sp. nov.</title>
        <authorList>
            <person name="Moe W.M."/>
            <person name="Mikes M.C."/>
        </authorList>
    </citation>
    <scope>NUCLEOTIDE SEQUENCE</scope>
    <source>
        <strain evidence="2">Azo-3</strain>
    </source>
</reference>
<dbReference type="Proteomes" id="UP000683428">
    <property type="component" value="Chromosome"/>
</dbReference>
<evidence type="ECO:0000256" key="1">
    <source>
        <dbReference type="SAM" id="SignalP"/>
    </source>
</evidence>
<feature type="chain" id="PRO_5036718848" description="Lipoprotein" evidence="1">
    <location>
        <begin position="27"/>
        <end position="171"/>
    </location>
</feature>
<sequence length="171" mass="19779">MWPLPFSSLVRRLTAAFLLCLLAACAAQPFVPGKSTRDEVLRAWGVPAMRWPEPDGGERLAYPMGPMGYDTYMVTLGPEGKVRRVANVLVEEEFAQVRAGESKEDILRRFGPPFWVETYPQRHELVWEWRYCDVWTYPARFDVLFDTTTGLVRSTLTQREGLGWRRDFCSR</sequence>
<organism evidence="2 3">
    <name type="scientific">Azospira inquinata</name>
    <dbReference type="NCBI Taxonomy" id="2785627"/>
    <lineage>
        <taxon>Bacteria</taxon>
        <taxon>Pseudomonadati</taxon>
        <taxon>Pseudomonadota</taxon>
        <taxon>Betaproteobacteria</taxon>
        <taxon>Rhodocyclales</taxon>
        <taxon>Rhodocyclaceae</taxon>
        <taxon>Azospira</taxon>
    </lineage>
</organism>
<proteinExistence type="predicted"/>
<keyword evidence="1" id="KW-0732">Signal</keyword>
<evidence type="ECO:0000313" key="3">
    <source>
        <dbReference type="Proteomes" id="UP000683428"/>
    </source>
</evidence>
<accession>A0A975XTX8</accession>
<feature type="signal peptide" evidence="1">
    <location>
        <begin position="1"/>
        <end position="26"/>
    </location>
</feature>
<evidence type="ECO:0008006" key="4">
    <source>
        <dbReference type="Google" id="ProtNLM"/>
    </source>
</evidence>
<protein>
    <recommendedName>
        <fullName evidence="4">Lipoprotein</fullName>
    </recommendedName>
</protein>
<dbReference type="RefSeq" id="WP_216129458.1">
    <property type="nucleotide sequence ID" value="NZ_CP064782.1"/>
</dbReference>
<dbReference type="AlphaFoldDB" id="A0A975XTX8"/>
<dbReference type="KEGG" id="aiq:Azoinq_10085"/>
<name>A0A975XTX8_9RHOO</name>
<evidence type="ECO:0000313" key="2">
    <source>
        <dbReference type="EMBL" id="QWT48213.1"/>
    </source>
</evidence>
<gene>
    <name evidence="2" type="ORF">Azoinq_10085</name>
</gene>
<keyword evidence="3" id="KW-1185">Reference proteome</keyword>